<dbReference type="InterPro" id="IPR018517">
    <property type="entry name" value="tRNA_hU_synthase_CS"/>
</dbReference>
<feature type="site" description="Interacts with tRNA; defines subfamily-specific binding signature" evidence="9">
    <location>
        <position position="302"/>
    </location>
</feature>
<comment type="catalytic activity">
    <reaction evidence="9">
        <text>5,6-dihydrouridine(20) in tRNA + NAD(+) = uridine(20) in tRNA + NADH + H(+)</text>
        <dbReference type="Rhea" id="RHEA:53340"/>
        <dbReference type="Rhea" id="RHEA-COMP:13533"/>
        <dbReference type="Rhea" id="RHEA-COMP:13534"/>
        <dbReference type="ChEBI" id="CHEBI:15378"/>
        <dbReference type="ChEBI" id="CHEBI:57540"/>
        <dbReference type="ChEBI" id="CHEBI:57945"/>
        <dbReference type="ChEBI" id="CHEBI:65315"/>
        <dbReference type="ChEBI" id="CHEBI:74443"/>
        <dbReference type="EC" id="1.3.1.91"/>
    </reaction>
</comment>
<protein>
    <recommendedName>
        <fullName evidence="9">tRNA-dihydrouridine(20/20a) synthase</fullName>
        <ecNumber evidence="9">1.3.1.91</ecNumber>
    </recommendedName>
    <alternativeName>
        <fullName evidence="9">U20-specific dihydrouridine synthase</fullName>
        <shortName evidence="9">U20-specific Dus</shortName>
    </alternativeName>
    <alternativeName>
        <fullName evidence="9">tRNA-dihydrouridine synthase A</fullName>
    </alternativeName>
</protein>
<dbReference type="HAMAP" id="MF_02041">
    <property type="entry name" value="DusA_subfam"/>
    <property type="match status" value="1"/>
</dbReference>
<dbReference type="Pfam" id="PF01207">
    <property type="entry name" value="Dus"/>
    <property type="match status" value="1"/>
</dbReference>
<dbReference type="PROSITE" id="PS01136">
    <property type="entry name" value="UPF0034"/>
    <property type="match status" value="1"/>
</dbReference>
<keyword evidence="7 9" id="KW-0694">RNA-binding</keyword>
<comment type="caution">
    <text evidence="11">The sequence shown here is derived from an EMBL/GenBank/DDBJ whole genome shotgun (WGS) entry which is preliminary data.</text>
</comment>
<feature type="binding site" evidence="9">
    <location>
        <begin position="17"/>
        <end position="19"/>
    </location>
    <ligand>
        <name>FMN</name>
        <dbReference type="ChEBI" id="CHEBI:58210"/>
    </ligand>
</feature>
<evidence type="ECO:0000256" key="1">
    <source>
        <dbReference type="ARBA" id="ARBA00001917"/>
    </source>
</evidence>
<feature type="binding site" evidence="9">
    <location>
        <position position="139"/>
    </location>
    <ligand>
        <name>FMN</name>
        <dbReference type="ChEBI" id="CHEBI:58210"/>
    </ligand>
</feature>
<comment type="catalytic activity">
    <reaction evidence="9">
        <text>5,6-dihydrouridine(20a) in tRNA + NADP(+) = uridine(20a) in tRNA + NADPH + H(+)</text>
        <dbReference type="Rhea" id="RHEA:53344"/>
        <dbReference type="Rhea" id="RHEA-COMP:13535"/>
        <dbReference type="Rhea" id="RHEA-COMP:13536"/>
        <dbReference type="ChEBI" id="CHEBI:15378"/>
        <dbReference type="ChEBI" id="CHEBI:57783"/>
        <dbReference type="ChEBI" id="CHEBI:58349"/>
        <dbReference type="ChEBI" id="CHEBI:65315"/>
        <dbReference type="ChEBI" id="CHEBI:74443"/>
    </reaction>
</comment>
<feature type="binding site" evidence="9">
    <location>
        <begin position="233"/>
        <end position="234"/>
    </location>
    <ligand>
        <name>FMN</name>
        <dbReference type="ChEBI" id="CHEBI:58210"/>
    </ligand>
</feature>
<dbReference type="PANTHER" id="PTHR42907">
    <property type="entry name" value="FMN-LINKED OXIDOREDUCTASES SUPERFAMILY PROTEIN"/>
    <property type="match status" value="1"/>
</dbReference>
<keyword evidence="6 9" id="KW-0521">NADP</keyword>
<accession>A0ABT8YHW2</accession>
<evidence type="ECO:0000256" key="3">
    <source>
        <dbReference type="ARBA" id="ARBA00022630"/>
    </source>
</evidence>
<feature type="site" description="Interacts with tRNA" evidence="9">
    <location>
        <position position="186"/>
    </location>
</feature>
<evidence type="ECO:0000256" key="5">
    <source>
        <dbReference type="ARBA" id="ARBA00022694"/>
    </source>
</evidence>
<comment type="cofactor">
    <cofactor evidence="1 9">
        <name>FMN</name>
        <dbReference type="ChEBI" id="CHEBI:58210"/>
    </cofactor>
</comment>
<evidence type="ECO:0000313" key="12">
    <source>
        <dbReference type="Proteomes" id="UP001174932"/>
    </source>
</evidence>
<evidence type="ECO:0000259" key="10">
    <source>
        <dbReference type="Pfam" id="PF01207"/>
    </source>
</evidence>
<feature type="site" description="Interacts with tRNA; defines subfamily-specific binding signature" evidence="9">
    <location>
        <position position="299"/>
    </location>
</feature>
<evidence type="ECO:0000256" key="9">
    <source>
        <dbReference type="HAMAP-Rule" id="MF_02041"/>
    </source>
</evidence>
<dbReference type="InterPro" id="IPR004653">
    <property type="entry name" value="DusA"/>
</dbReference>
<comment type="catalytic activity">
    <reaction evidence="9">
        <text>5,6-dihydrouridine(20) in tRNA + NADP(+) = uridine(20) in tRNA + NADPH + H(+)</text>
        <dbReference type="Rhea" id="RHEA:53336"/>
        <dbReference type="Rhea" id="RHEA-COMP:13533"/>
        <dbReference type="Rhea" id="RHEA-COMP:13534"/>
        <dbReference type="ChEBI" id="CHEBI:15378"/>
        <dbReference type="ChEBI" id="CHEBI:57783"/>
        <dbReference type="ChEBI" id="CHEBI:58349"/>
        <dbReference type="ChEBI" id="CHEBI:65315"/>
        <dbReference type="ChEBI" id="CHEBI:74443"/>
        <dbReference type="EC" id="1.3.1.91"/>
    </reaction>
</comment>
<keyword evidence="4 9" id="KW-0288">FMN</keyword>
<keyword evidence="2 9" id="KW-0820">tRNA-binding</keyword>
<comment type="catalytic activity">
    <reaction evidence="9">
        <text>5,6-dihydrouridine(20a) in tRNA + NAD(+) = uridine(20a) in tRNA + NADH + H(+)</text>
        <dbReference type="Rhea" id="RHEA:53348"/>
        <dbReference type="Rhea" id="RHEA-COMP:13535"/>
        <dbReference type="Rhea" id="RHEA-COMP:13536"/>
        <dbReference type="ChEBI" id="CHEBI:15378"/>
        <dbReference type="ChEBI" id="CHEBI:57540"/>
        <dbReference type="ChEBI" id="CHEBI:57945"/>
        <dbReference type="ChEBI" id="CHEBI:65315"/>
        <dbReference type="ChEBI" id="CHEBI:74443"/>
    </reaction>
</comment>
<keyword evidence="3 9" id="KW-0285">Flavoprotein</keyword>
<dbReference type="NCBIfam" id="NF008774">
    <property type="entry name" value="PRK11815.1"/>
    <property type="match status" value="1"/>
</dbReference>
<dbReference type="EC" id="1.3.1.91" evidence="9"/>
<dbReference type="InterPro" id="IPR013785">
    <property type="entry name" value="Aldolase_TIM"/>
</dbReference>
<dbReference type="RefSeq" id="WP_304375157.1">
    <property type="nucleotide sequence ID" value="NZ_JAUOZU010000004.1"/>
</dbReference>
<feature type="binding site" evidence="9">
    <location>
        <position position="171"/>
    </location>
    <ligand>
        <name>FMN</name>
        <dbReference type="ChEBI" id="CHEBI:58210"/>
    </ligand>
</feature>
<dbReference type="InterPro" id="IPR035587">
    <property type="entry name" value="DUS-like_FMN-bd"/>
</dbReference>
<feature type="domain" description="DUS-like FMN-binding" evidence="10">
    <location>
        <begin position="15"/>
        <end position="307"/>
    </location>
</feature>
<feature type="active site" description="Proton donor" evidence="9">
    <location>
        <position position="100"/>
    </location>
</feature>
<evidence type="ECO:0000256" key="4">
    <source>
        <dbReference type="ARBA" id="ARBA00022643"/>
    </source>
</evidence>
<evidence type="ECO:0000256" key="6">
    <source>
        <dbReference type="ARBA" id="ARBA00022857"/>
    </source>
</evidence>
<proteinExistence type="inferred from homology"/>
<dbReference type="Proteomes" id="UP001174932">
    <property type="component" value="Unassembled WGS sequence"/>
</dbReference>
<dbReference type="NCBIfam" id="TIGR00742">
    <property type="entry name" value="yjbN"/>
    <property type="match status" value="1"/>
</dbReference>
<dbReference type="GO" id="GO:0102264">
    <property type="term" value="F:tRNA-dihydrouridine20 synthase activity"/>
    <property type="evidence" value="ECO:0007669"/>
    <property type="project" value="UniProtKB-EC"/>
</dbReference>
<keyword evidence="12" id="KW-1185">Reference proteome</keyword>
<feature type="binding site" evidence="9">
    <location>
        <position position="70"/>
    </location>
    <ligand>
        <name>FMN</name>
        <dbReference type="ChEBI" id="CHEBI:58210"/>
    </ligand>
</feature>
<evidence type="ECO:0000256" key="7">
    <source>
        <dbReference type="ARBA" id="ARBA00022884"/>
    </source>
</evidence>
<dbReference type="Gene3D" id="3.20.20.70">
    <property type="entry name" value="Aldolase class I"/>
    <property type="match status" value="1"/>
</dbReference>
<comment type="similarity">
    <text evidence="9">Belongs to the Dus family. DusA subfamily.</text>
</comment>
<dbReference type="PANTHER" id="PTHR42907:SF1">
    <property type="entry name" value="FMN-LINKED OXIDOREDUCTASES SUPERFAMILY PROTEIN"/>
    <property type="match status" value="1"/>
</dbReference>
<dbReference type="SUPFAM" id="SSF51395">
    <property type="entry name" value="FMN-linked oxidoreductases"/>
    <property type="match status" value="1"/>
</dbReference>
<reference evidence="11" key="2">
    <citation type="submission" date="2023-07" db="EMBL/GenBank/DDBJ databases">
        <authorList>
            <person name="Shen H."/>
        </authorList>
    </citation>
    <scope>NUCLEOTIDE SEQUENCE</scope>
    <source>
        <strain evidence="11">TNR-22</strain>
    </source>
</reference>
<keyword evidence="8 9" id="KW-0560">Oxidoreductase</keyword>
<dbReference type="CDD" id="cd02801">
    <property type="entry name" value="DUS_like_FMN"/>
    <property type="match status" value="1"/>
</dbReference>
<reference evidence="11" key="1">
    <citation type="journal article" date="2015" name="Int. J. Syst. Evol. Microbiol.">
        <title>Rhizobium alvei sp. nov., isolated from a freshwater river.</title>
        <authorList>
            <person name="Sheu S.Y."/>
            <person name="Huang H.W."/>
            <person name="Young C.C."/>
            <person name="Chen W.M."/>
        </authorList>
    </citation>
    <scope>NUCLEOTIDE SEQUENCE</scope>
    <source>
        <strain evidence="11">TNR-22</strain>
    </source>
</reference>
<evidence type="ECO:0000313" key="11">
    <source>
        <dbReference type="EMBL" id="MDO6963243.1"/>
    </source>
</evidence>
<feature type="site" description="Interacts with tRNA" evidence="9">
    <location>
        <position position="97"/>
    </location>
</feature>
<organism evidence="11 12">
    <name type="scientific">Rhizobium alvei</name>
    <dbReference type="NCBI Taxonomy" id="1132659"/>
    <lineage>
        <taxon>Bacteria</taxon>
        <taxon>Pseudomonadati</taxon>
        <taxon>Pseudomonadota</taxon>
        <taxon>Alphaproteobacteria</taxon>
        <taxon>Hyphomicrobiales</taxon>
        <taxon>Rhizobiaceae</taxon>
        <taxon>Rhizobium/Agrobacterium group</taxon>
        <taxon>Rhizobium</taxon>
    </lineage>
</organism>
<sequence length="342" mass="37244">MYAAALADKAKIFAVAPMLDWTDRHCRYLHRLLSHKALLYTEMVVADAAIHGPRDRLLAYDPSEHPIALQLGGSDPAKLVDAVRVSADYGYDEINLNVGCPSDRVQSGTFGACLMLTPDLVAECVAAMKTVSSVPVTVKCRIGVDEQDPEIALDTLADKVFAAGADALWVHARKAWLKGLSPRENREIPPLDYDRAYRLKKRFPSRFIGLNGGIADLDQAVEHLSHMDGVMLGRAAWHNAALLGEVDHRVYGEPARPIDWNHVRDRMMDYAESWLVGGGRLNAVTKPMLGLFAGVDGARRYRQILSTDAVRPGAGPEVIARAFEEVIGATARGADLGVTAVA</sequence>
<name>A0ABT8YHW2_9HYPH</name>
<comment type="caution">
    <text evidence="9">Lacks conserved residue(s) required for the propagation of feature annotation.</text>
</comment>
<comment type="function">
    <text evidence="9">Catalyzes the synthesis of 5,6-dihydrouridine (D), a modified base found in the D-loop of most tRNAs, via the reduction of the C5-C6 double bond in target uridines. Specifically modifies U20 and U20a in tRNAs.</text>
</comment>
<dbReference type="Gene3D" id="1.20.120.1460">
    <property type="match status" value="1"/>
</dbReference>
<feature type="binding site" evidence="9">
    <location>
        <begin position="211"/>
        <end position="213"/>
    </location>
    <ligand>
        <name>FMN</name>
        <dbReference type="ChEBI" id="CHEBI:58210"/>
    </ligand>
</feature>
<evidence type="ECO:0000256" key="8">
    <source>
        <dbReference type="ARBA" id="ARBA00023002"/>
    </source>
</evidence>
<evidence type="ECO:0000256" key="2">
    <source>
        <dbReference type="ARBA" id="ARBA00022555"/>
    </source>
</evidence>
<dbReference type="EMBL" id="JAUOZU010000004">
    <property type="protein sequence ID" value="MDO6963243.1"/>
    <property type="molecule type" value="Genomic_DNA"/>
</dbReference>
<keyword evidence="5 9" id="KW-0819">tRNA processing</keyword>
<gene>
    <name evidence="9 11" type="primary">dusA</name>
    <name evidence="11" type="ORF">Q4481_04695</name>
</gene>